<organism evidence="2 3">
    <name type="scientific">Nonomuraea phyllanthi</name>
    <dbReference type="NCBI Taxonomy" id="2219224"/>
    <lineage>
        <taxon>Bacteria</taxon>
        <taxon>Bacillati</taxon>
        <taxon>Actinomycetota</taxon>
        <taxon>Actinomycetes</taxon>
        <taxon>Streptosporangiales</taxon>
        <taxon>Streptosporangiaceae</taxon>
        <taxon>Nonomuraea</taxon>
    </lineage>
</organism>
<protein>
    <submittedName>
        <fullName evidence="2">DUF262 domain-containing protein</fullName>
    </submittedName>
</protein>
<accession>A0A5C4WAP2</accession>
<accession>A0A5P9YQS2</accession>
<dbReference type="Pfam" id="PF03235">
    <property type="entry name" value="GmrSD_N"/>
    <property type="match status" value="1"/>
</dbReference>
<dbReference type="InterPro" id="IPR004919">
    <property type="entry name" value="GmrSD_N"/>
</dbReference>
<dbReference type="EMBL" id="VDLX02000009">
    <property type="protein sequence ID" value="KAB8192574.1"/>
    <property type="molecule type" value="Genomic_DNA"/>
</dbReference>
<dbReference type="OrthoDB" id="9787127at2"/>
<reference evidence="2 3" key="1">
    <citation type="submission" date="2019-10" db="EMBL/GenBank/DDBJ databases">
        <title>Nonomuraea sp. nov., isolated from Phyllanthus amarus.</title>
        <authorList>
            <person name="Klykleung N."/>
            <person name="Tanasupawat S."/>
        </authorList>
    </citation>
    <scope>NUCLEOTIDE SEQUENCE [LARGE SCALE GENOMIC DNA]</scope>
    <source>
        <strain evidence="2 3">PA1-10</strain>
    </source>
</reference>
<keyword evidence="3" id="KW-1185">Reference proteome</keyword>
<dbReference type="Proteomes" id="UP000312512">
    <property type="component" value="Unassembled WGS sequence"/>
</dbReference>
<dbReference type="RefSeq" id="WP_139632847.1">
    <property type="nucleotide sequence ID" value="NZ_CP045572.1"/>
</dbReference>
<proteinExistence type="predicted"/>
<evidence type="ECO:0000313" key="2">
    <source>
        <dbReference type="EMBL" id="KAB8192574.1"/>
    </source>
</evidence>
<dbReference type="PANTHER" id="PTHR39639:SF1">
    <property type="entry name" value="DUF262 DOMAIN-CONTAINING PROTEIN"/>
    <property type="match status" value="1"/>
</dbReference>
<evidence type="ECO:0000313" key="3">
    <source>
        <dbReference type="Proteomes" id="UP000312512"/>
    </source>
</evidence>
<feature type="domain" description="GmrSD restriction endonucleases N-terminal" evidence="1">
    <location>
        <begin position="55"/>
        <end position="213"/>
    </location>
</feature>
<dbReference type="PANTHER" id="PTHR39639">
    <property type="entry name" value="CHROMOSOME 16, WHOLE GENOME SHOTGUN SEQUENCE"/>
    <property type="match status" value="1"/>
</dbReference>
<name>A0A5C4WAP2_9ACTN</name>
<evidence type="ECO:0000259" key="1">
    <source>
        <dbReference type="Pfam" id="PF03235"/>
    </source>
</evidence>
<comment type="caution">
    <text evidence="2">The sequence shown here is derived from an EMBL/GenBank/DDBJ whole genome shotgun (WGS) entry which is preliminary data.</text>
</comment>
<dbReference type="AlphaFoldDB" id="A0A5C4WAP2"/>
<sequence length="413" mass="47671">MSEQGRSSLEANALSLEIDEPGPPLIHEQGETEDELSTHNPIEFEAALSSTDWTVETLVNQMRKGRINLNPDFQRRNAWLDQRKSQLIESIILRYPVPQLVLAEDPAHEGVYIVIDGKQRLLALRQFCVDKDDKRDREFSPLKLQGLKILTDLNGLYWPDIQNMYPAMAARLENQTVRTVFISKWRSQDLLLSLFLRLNTGSVTLSPQELRQALRPGPFVEWVDLSSGRSQELRNLLGSTQPDRRMVDAELLLRYLALRFSTHPYKGNLKKFLDDTCASFNKDWPKSRTRIETGLVDLESAISAGREIFGSHLCRKWTRDRYERPFNRALFDIQMVSLTEQVVREEMLRNAEDVVEGFKLRCDHDSNFVRSITTTTKSVEAFLTRFEAWRDIVREATGRTFRIPASLDAGRIF</sequence>
<gene>
    <name evidence="2" type="ORF">FH608_024030</name>
</gene>